<feature type="domain" description="GPI inositol-deacylase winged helix" evidence="4">
    <location>
        <begin position="592"/>
        <end position="676"/>
    </location>
</feature>
<dbReference type="HOGENOM" id="CLU_248987_0_0_1"/>
<sequence length="1714" mass="192193">MAPYGGPRPATTSPPQPATPSPKQRHNSRLETALDELKRALNKEQRAEFAKCSKQDAENAIKSIQDILGKQRRLQNLARFNKILRMLGHLAIIAGDVASAAGQAGFFWAPIRYVLDQLIRRGGGADCLDRVVDVLAKISHIFPEMEDYESLYSKHPAVRDILEDCCETIIKFNIELMEVFNKAGWRVMFESSWGRFKKNTADMASTLERNSKLLSEAKQTATMRMTHQNQELLERMTQKLEEIPQRTAATDREDARDAEQRLNQLRDVINKLAPAQYLDDQSDFQRRLYRSETKAWLLTDERFTAWADLDDEGHKVMDLNGCPGAGKSILVSSAVHHLQELQATPGQTPFSLAYFYFRHNTEDRTTFKHALQALISQLVTEESDGALLDHASQALSAVHKPSQTQLADLASTAIQAKRICFVVLDGLDECNDNDQSELVCWLKDQTTKGGDAPLTLRILLSGRREGRLDREISQLPSVLSVSVDKSARHHAGIRQYVEAKARHIRNTFGVGDRVERSITERVVPHAKGMFLFAFVMVEYLSGLDCAHDLEEELQSLDFPEGLDQAYERVARNVVPSDHELATSQGLKNVPSKGRRDRAKNLLSWISCAVRPLYWREAQARFMINPHAGPERLARKSMFAHSPKRLCGCLVDLTTVTSDGPKEAVQIVHRTASEYLERSRRIPSAGQQHVDMLTFCCQYLKSPAFSAPVPQTIREEHATTGYYAFQEYAAAYWHDHVMLLRQHAANLPPETVRPALDALSGFLTASFRAAQDGQDRTALHGLGPDSNLLDNVAGLNPEPSERNKLFLVQSWVSLTREAIEAARRGTRHLQDADLEKFYGPERFKCPRPWCDFFHLGFRKQSELEQHIDAHTRPFRCNVEGCEVSSLGFESKPTLDRHNERFHKPRSEDERFPKAVSSKGGHRAELARAIKEGNLIKVKELIGPQNLKVVFREDIHGEPMTAFTPLIHAIRCGQFKICKYLLESGAKVIYHQGRATDMTPLREAIRASDTALLDLLLNHIPEMEEPAPNHETLDTIASFLARGLELALALGNEGPALSLLKKFKLDFFSRSPGSARVCFYHIIRFYNMSHLFPLLQQHIPLSFARGNIVDGRSILSFAAEYDHPEIITSIIAEGDWDINERCPQWRTPLSYAAEKGNLATLRVILQVEGVELGASCIKRRSPHYYAASEGHLECLQTLYIATSSGIYGSDIFCQELRHYATNAGKESLEALSEILLTLAEWAGHSGKTMHHHAVINGRPECLKVLFDIFPTGSTEMHTDGNTLYLHAVINGRPECLKTLSDVFPTGIEQIDADGNTLYHHAVINGRPGCLKALFEIFPTGIEQINADGNTLYHHAVINGRPECLKALFEIFPTGLEWMDAGGNTPYHIAAAKGDLESLKALLEILPTGDRLKDQNGKSPLFIAVENLKLDCVRCLLALPEGDVEATCIDDTGNSALSSLDSRSIRPREVAAVAEIARLLLERMPSLLDLSDRDGWCPMHNFVSIQNFEPEALNWVTRLAHTANPNRTTFTSRGDVPRGVTALEIAIHRLSRVTSTHQKVMLGIVEAIIHTGNFEFSAFDRERRRSLLLGIPFWQPRPTNLTLLVSLFHHGFRPFLADVFALDSLLVPWLLMAVDNLLTKTYLEEAECLEMVELATCTGRDDAIARKAYLFERHRALGFALQKAINGDDSTQPNPNLFPSCQGEDIAKVRGYIPVLY</sequence>
<feature type="repeat" description="ANK" evidence="2">
    <location>
        <begin position="1379"/>
        <end position="1401"/>
    </location>
</feature>
<dbReference type="InterPro" id="IPR054471">
    <property type="entry name" value="GPIID_WHD"/>
</dbReference>
<dbReference type="GeneID" id="20351425"/>
<dbReference type="InterPro" id="IPR027417">
    <property type="entry name" value="P-loop_NTPase"/>
</dbReference>
<dbReference type="EnsemblFungi" id="EJT71713">
    <property type="protein sequence ID" value="EJT71713"/>
    <property type="gene ID" value="GGTG_10967"/>
</dbReference>
<dbReference type="SUPFAM" id="SSF48403">
    <property type="entry name" value="Ankyrin repeat"/>
    <property type="match status" value="2"/>
</dbReference>
<proteinExistence type="predicted"/>
<dbReference type="PANTHER" id="PTHR10039:SF14">
    <property type="entry name" value="NACHT DOMAIN-CONTAINING PROTEIN"/>
    <property type="match status" value="1"/>
</dbReference>
<protein>
    <submittedName>
        <fullName evidence="6 7">Uncharacterized protein</fullName>
    </submittedName>
</protein>
<evidence type="ECO:0000256" key="2">
    <source>
        <dbReference type="PROSITE-ProRule" id="PRU00023"/>
    </source>
</evidence>
<evidence type="ECO:0000256" key="1">
    <source>
        <dbReference type="ARBA" id="ARBA00022737"/>
    </source>
</evidence>
<evidence type="ECO:0000313" key="6">
    <source>
        <dbReference type="EMBL" id="EJT71713.1"/>
    </source>
</evidence>
<dbReference type="STRING" id="644352.J3PBU5"/>
<keyword evidence="8" id="KW-1185">Reference proteome</keyword>
<reference evidence="6" key="3">
    <citation type="submission" date="2010-09" db="EMBL/GenBank/DDBJ databases">
        <title>Annotation of Gaeumannomyces graminis var. tritici R3-111a-1.</title>
        <authorList>
            <consortium name="The Broad Institute Genome Sequencing Platform"/>
            <person name="Ma L.-J."/>
            <person name="Dead R."/>
            <person name="Young S.K."/>
            <person name="Zeng Q."/>
            <person name="Gargeya S."/>
            <person name="Fitzgerald M."/>
            <person name="Haas B."/>
            <person name="Abouelleil A."/>
            <person name="Alvarado L."/>
            <person name="Arachchi H.M."/>
            <person name="Berlin A."/>
            <person name="Brown A."/>
            <person name="Chapman S.B."/>
            <person name="Chen Z."/>
            <person name="Dunbar C."/>
            <person name="Freedman E."/>
            <person name="Gearin G."/>
            <person name="Gellesch M."/>
            <person name="Goldberg J."/>
            <person name="Griggs A."/>
            <person name="Gujja S."/>
            <person name="Heiman D."/>
            <person name="Howarth C."/>
            <person name="Larson L."/>
            <person name="Lui A."/>
            <person name="MacDonald P.J.P."/>
            <person name="Mehta T."/>
            <person name="Montmayeur A."/>
            <person name="Murphy C."/>
            <person name="Neiman D."/>
            <person name="Pearson M."/>
            <person name="Priest M."/>
            <person name="Roberts A."/>
            <person name="Saif S."/>
            <person name="Shea T."/>
            <person name="Shenoy N."/>
            <person name="Sisk P."/>
            <person name="Stolte C."/>
            <person name="Sykes S."/>
            <person name="Yandava C."/>
            <person name="Wortman J."/>
            <person name="Nusbaum C."/>
            <person name="Birren B."/>
        </authorList>
    </citation>
    <scope>NUCLEOTIDE SEQUENCE</scope>
    <source>
        <strain evidence="6">R3-111a-1</strain>
    </source>
</reference>
<dbReference type="OrthoDB" id="21416at2759"/>
<name>J3PBU5_GAET3</name>
<reference evidence="8" key="1">
    <citation type="submission" date="2010-07" db="EMBL/GenBank/DDBJ databases">
        <title>The genome sequence of Gaeumannomyces graminis var. tritici strain R3-111a-1.</title>
        <authorList>
            <consortium name="The Broad Institute Genome Sequencing Platform"/>
            <person name="Ma L.-J."/>
            <person name="Dead R."/>
            <person name="Young S."/>
            <person name="Zeng Q."/>
            <person name="Koehrsen M."/>
            <person name="Alvarado L."/>
            <person name="Berlin A."/>
            <person name="Chapman S.B."/>
            <person name="Chen Z."/>
            <person name="Freedman E."/>
            <person name="Gellesch M."/>
            <person name="Goldberg J."/>
            <person name="Griggs A."/>
            <person name="Gujja S."/>
            <person name="Heilman E.R."/>
            <person name="Heiman D."/>
            <person name="Hepburn T."/>
            <person name="Howarth C."/>
            <person name="Jen D."/>
            <person name="Larson L."/>
            <person name="Mehta T."/>
            <person name="Neiman D."/>
            <person name="Pearson M."/>
            <person name="Roberts A."/>
            <person name="Saif S."/>
            <person name="Shea T."/>
            <person name="Shenoy N."/>
            <person name="Sisk P."/>
            <person name="Stolte C."/>
            <person name="Sykes S."/>
            <person name="Walk T."/>
            <person name="White J."/>
            <person name="Yandava C."/>
            <person name="Haas B."/>
            <person name="Nusbaum C."/>
            <person name="Birren B."/>
        </authorList>
    </citation>
    <scope>NUCLEOTIDE SEQUENCE [LARGE SCALE GENOMIC DNA]</scope>
    <source>
        <strain evidence="8">R3-111a-1</strain>
    </source>
</reference>
<dbReference type="VEuPathDB" id="FungiDB:GGTG_10967"/>
<reference evidence="7" key="4">
    <citation type="journal article" date="2015" name="G3 (Bethesda)">
        <title>Genome sequences of three phytopathogenic species of the Magnaporthaceae family of fungi.</title>
        <authorList>
            <person name="Okagaki L.H."/>
            <person name="Nunes C.C."/>
            <person name="Sailsbery J."/>
            <person name="Clay B."/>
            <person name="Brown D."/>
            <person name="John T."/>
            <person name="Oh Y."/>
            <person name="Young N."/>
            <person name="Fitzgerald M."/>
            <person name="Haas B.J."/>
            <person name="Zeng Q."/>
            <person name="Young S."/>
            <person name="Adiconis X."/>
            <person name="Fan L."/>
            <person name="Levin J.Z."/>
            <person name="Mitchell T.K."/>
            <person name="Okubara P.A."/>
            <person name="Farman M.L."/>
            <person name="Kohn L.M."/>
            <person name="Birren B."/>
            <person name="Ma L.-J."/>
            <person name="Dean R.A."/>
        </authorList>
    </citation>
    <scope>NUCLEOTIDE SEQUENCE</scope>
    <source>
        <strain evidence="7">R3-111a-1</strain>
    </source>
</reference>
<feature type="region of interest" description="Disordered" evidence="3">
    <location>
        <begin position="1"/>
        <end position="28"/>
    </location>
</feature>
<dbReference type="eggNOG" id="KOG0504">
    <property type="taxonomic scope" value="Eukaryota"/>
</dbReference>
<dbReference type="InterPro" id="IPR036770">
    <property type="entry name" value="Ankyrin_rpt-contain_sf"/>
</dbReference>
<dbReference type="PROSITE" id="PS50297">
    <property type="entry name" value="ANK_REP_REGION"/>
    <property type="match status" value="1"/>
</dbReference>
<evidence type="ECO:0000259" key="5">
    <source>
        <dbReference type="Pfam" id="PF24883"/>
    </source>
</evidence>
<dbReference type="PANTHER" id="PTHR10039">
    <property type="entry name" value="AMELOGENIN"/>
    <property type="match status" value="1"/>
</dbReference>
<dbReference type="EMBL" id="GL385400">
    <property type="protein sequence ID" value="EJT71713.1"/>
    <property type="molecule type" value="Genomic_DNA"/>
</dbReference>
<dbReference type="Proteomes" id="UP000006039">
    <property type="component" value="Unassembled WGS sequence"/>
</dbReference>
<dbReference type="InterPro" id="IPR002110">
    <property type="entry name" value="Ankyrin_rpt"/>
</dbReference>
<evidence type="ECO:0000259" key="4">
    <source>
        <dbReference type="Pfam" id="PF22939"/>
    </source>
</evidence>
<dbReference type="Pfam" id="PF24883">
    <property type="entry name" value="NPHP3_N"/>
    <property type="match status" value="1"/>
</dbReference>
<dbReference type="Pfam" id="PF12796">
    <property type="entry name" value="Ank_2"/>
    <property type="match status" value="4"/>
</dbReference>
<keyword evidence="1" id="KW-0677">Repeat</keyword>
<dbReference type="RefSeq" id="XP_009227110.1">
    <property type="nucleotide sequence ID" value="XM_009228846.1"/>
</dbReference>
<feature type="domain" description="Nephrocystin 3-like N-terminal" evidence="5">
    <location>
        <begin position="293"/>
        <end position="463"/>
    </location>
</feature>
<evidence type="ECO:0000256" key="3">
    <source>
        <dbReference type="SAM" id="MobiDB-lite"/>
    </source>
</evidence>
<organism evidence="6">
    <name type="scientific">Gaeumannomyces tritici (strain R3-111a-1)</name>
    <name type="common">Wheat and barley take-all root rot fungus</name>
    <name type="synonym">Gaeumannomyces graminis var. tritici</name>
    <dbReference type="NCBI Taxonomy" id="644352"/>
    <lineage>
        <taxon>Eukaryota</taxon>
        <taxon>Fungi</taxon>
        <taxon>Dikarya</taxon>
        <taxon>Ascomycota</taxon>
        <taxon>Pezizomycotina</taxon>
        <taxon>Sordariomycetes</taxon>
        <taxon>Sordariomycetidae</taxon>
        <taxon>Magnaporthales</taxon>
        <taxon>Magnaporthaceae</taxon>
        <taxon>Gaeumannomyces</taxon>
    </lineage>
</organism>
<dbReference type="PROSITE" id="PS50088">
    <property type="entry name" value="ANK_REPEAT"/>
    <property type="match status" value="1"/>
</dbReference>
<dbReference type="Pfam" id="PF22939">
    <property type="entry name" value="WHD_GPIID"/>
    <property type="match status" value="1"/>
</dbReference>
<dbReference type="SUPFAM" id="SSF52540">
    <property type="entry name" value="P-loop containing nucleoside triphosphate hydrolases"/>
    <property type="match status" value="1"/>
</dbReference>
<keyword evidence="2" id="KW-0040">ANK repeat</keyword>
<gene>
    <name evidence="7" type="primary">20351425</name>
    <name evidence="6" type="ORF">GGTG_10967</name>
</gene>
<evidence type="ECO:0000313" key="7">
    <source>
        <dbReference type="EnsemblFungi" id="EJT71713"/>
    </source>
</evidence>
<evidence type="ECO:0000313" key="8">
    <source>
        <dbReference type="Proteomes" id="UP000006039"/>
    </source>
</evidence>
<dbReference type="Gene3D" id="3.40.50.300">
    <property type="entry name" value="P-loop containing nucleotide triphosphate hydrolases"/>
    <property type="match status" value="1"/>
</dbReference>
<reference evidence="6" key="2">
    <citation type="submission" date="2010-07" db="EMBL/GenBank/DDBJ databases">
        <authorList>
            <consortium name="The Broad Institute Genome Sequencing Platform"/>
            <consortium name="Broad Institute Genome Sequencing Center for Infectious Disease"/>
            <person name="Ma L.-J."/>
            <person name="Dead R."/>
            <person name="Young S."/>
            <person name="Zeng Q."/>
            <person name="Koehrsen M."/>
            <person name="Alvarado L."/>
            <person name="Berlin A."/>
            <person name="Chapman S.B."/>
            <person name="Chen Z."/>
            <person name="Freedman E."/>
            <person name="Gellesch M."/>
            <person name="Goldberg J."/>
            <person name="Griggs A."/>
            <person name="Gujja S."/>
            <person name="Heilman E.R."/>
            <person name="Heiman D."/>
            <person name="Hepburn T."/>
            <person name="Howarth C."/>
            <person name="Jen D."/>
            <person name="Larson L."/>
            <person name="Mehta T."/>
            <person name="Neiman D."/>
            <person name="Pearson M."/>
            <person name="Roberts A."/>
            <person name="Saif S."/>
            <person name="Shea T."/>
            <person name="Shenoy N."/>
            <person name="Sisk P."/>
            <person name="Stolte C."/>
            <person name="Sykes S."/>
            <person name="Walk T."/>
            <person name="White J."/>
            <person name="Yandava C."/>
            <person name="Haas B."/>
            <person name="Nusbaum C."/>
            <person name="Birren B."/>
        </authorList>
    </citation>
    <scope>NUCLEOTIDE SEQUENCE</scope>
    <source>
        <strain evidence="6">R3-111a-1</strain>
    </source>
</reference>
<reference evidence="7" key="5">
    <citation type="submission" date="2018-04" db="UniProtKB">
        <authorList>
            <consortium name="EnsemblFungi"/>
        </authorList>
    </citation>
    <scope>IDENTIFICATION</scope>
    <source>
        <strain evidence="7">R3-111a-1</strain>
    </source>
</reference>
<dbReference type="InterPro" id="IPR056884">
    <property type="entry name" value="NPHP3-like_N"/>
</dbReference>
<dbReference type="Gene3D" id="1.25.40.20">
    <property type="entry name" value="Ankyrin repeat-containing domain"/>
    <property type="match status" value="3"/>
</dbReference>
<dbReference type="SMART" id="SM00248">
    <property type="entry name" value="ANK"/>
    <property type="match status" value="12"/>
</dbReference>
<accession>J3PBU5</accession>